<dbReference type="PANTHER" id="PTHR34378:SF1">
    <property type="entry name" value="GLUTAMATE--CYSTEINE LIGASE, CHLOROPLASTIC"/>
    <property type="match status" value="1"/>
</dbReference>
<organism evidence="6 7">
    <name type="scientific">Nostoc linckia z8</name>
    <dbReference type="NCBI Taxonomy" id="1628746"/>
    <lineage>
        <taxon>Bacteria</taxon>
        <taxon>Bacillati</taxon>
        <taxon>Cyanobacteriota</taxon>
        <taxon>Cyanophyceae</taxon>
        <taxon>Nostocales</taxon>
        <taxon>Nostocaceae</taxon>
        <taxon>Nostoc</taxon>
    </lineage>
</organism>
<dbReference type="GO" id="GO:0005524">
    <property type="term" value="F:ATP binding"/>
    <property type="evidence" value="ECO:0007669"/>
    <property type="project" value="UniProtKB-UniRule"/>
</dbReference>
<dbReference type="GeneID" id="57093814"/>
<dbReference type="PIRSF" id="PIRSF017901">
    <property type="entry name" value="GCL"/>
    <property type="match status" value="1"/>
</dbReference>
<dbReference type="PANTHER" id="PTHR34378">
    <property type="entry name" value="GLUTAMATE--CYSTEINE LIGASE, CHLOROPLASTIC"/>
    <property type="match status" value="1"/>
</dbReference>
<dbReference type="Proteomes" id="UP000222310">
    <property type="component" value="Unassembled WGS sequence"/>
</dbReference>
<evidence type="ECO:0000256" key="4">
    <source>
        <dbReference type="ARBA" id="ARBA00048819"/>
    </source>
</evidence>
<dbReference type="Pfam" id="PF04107">
    <property type="entry name" value="GCS2"/>
    <property type="match status" value="1"/>
</dbReference>
<name>A0A9Q6EHT5_NOSLI</name>
<evidence type="ECO:0000256" key="1">
    <source>
        <dbReference type="ARBA" id="ARBA00022598"/>
    </source>
</evidence>
<protein>
    <recommendedName>
        <fullName evidence="5">Glutamate--cysteine ligase</fullName>
        <ecNumber evidence="5">6.3.2.2</ecNumber>
    </recommendedName>
</protein>
<dbReference type="RefSeq" id="WP_099070700.1">
    <property type="nucleotide sequence ID" value="NZ_LAHD01000146.1"/>
</dbReference>
<dbReference type="InterPro" id="IPR035434">
    <property type="entry name" value="GCL_bact_plant"/>
</dbReference>
<dbReference type="GO" id="GO:0006750">
    <property type="term" value="P:glutathione biosynthetic process"/>
    <property type="evidence" value="ECO:0007669"/>
    <property type="project" value="UniProtKB-UniRule"/>
</dbReference>
<keyword evidence="1 5" id="KW-0436">Ligase</keyword>
<comment type="similarity">
    <text evidence="5">Belongs to the glutamate--cysteine ligase type 2 family. EgtA subfamily.</text>
</comment>
<dbReference type="EMBL" id="LAHD01000146">
    <property type="protein sequence ID" value="PHJ95397.1"/>
    <property type="molecule type" value="Genomic_DNA"/>
</dbReference>
<accession>A0A9Q6EHT5</accession>
<keyword evidence="2 5" id="KW-0547">Nucleotide-binding</keyword>
<comment type="catalytic activity">
    <reaction evidence="4 5">
        <text>L-cysteine + L-glutamate + ATP = gamma-L-glutamyl-L-cysteine + ADP + phosphate + H(+)</text>
        <dbReference type="Rhea" id="RHEA:13285"/>
        <dbReference type="ChEBI" id="CHEBI:15378"/>
        <dbReference type="ChEBI" id="CHEBI:29985"/>
        <dbReference type="ChEBI" id="CHEBI:30616"/>
        <dbReference type="ChEBI" id="CHEBI:35235"/>
        <dbReference type="ChEBI" id="CHEBI:43474"/>
        <dbReference type="ChEBI" id="CHEBI:58173"/>
        <dbReference type="ChEBI" id="CHEBI:456216"/>
        <dbReference type="EC" id="6.3.2.2"/>
    </reaction>
</comment>
<reference evidence="6 7" key="1">
    <citation type="submission" date="2015-02" db="EMBL/GenBank/DDBJ databases">
        <title>Nostoc linckia genome annotation.</title>
        <authorList>
            <person name="Zhou Z."/>
        </authorList>
    </citation>
    <scope>NUCLEOTIDE SEQUENCE [LARGE SCALE GENOMIC DNA]</scope>
    <source>
        <strain evidence="7">z8</strain>
    </source>
</reference>
<dbReference type="AlphaFoldDB" id="A0A9Q6EHT5"/>
<dbReference type="EC" id="6.3.2.2" evidence="5"/>
<dbReference type="GO" id="GO:0004357">
    <property type="term" value="F:glutamate-cysteine ligase activity"/>
    <property type="evidence" value="ECO:0007669"/>
    <property type="project" value="UniProtKB-UniRule"/>
</dbReference>
<proteinExistence type="inferred from homology"/>
<dbReference type="InterPro" id="IPR014746">
    <property type="entry name" value="Gln_synth/guanido_kin_cat_dom"/>
</dbReference>
<sequence>MNNEQLLTRQDLLTFFSKDKTVTEKIGIEVELGVVNPHTGLSIPYEGTTGISAILEALLKTDEWTPIVDAGHIYGLRRADGTKISLEPAGTMEYSSPPIGDIATLVQTTQQEIFKMAEVAQELGAVLIAGSMLPFDKLKDTNWSPNHRYGLILDYLNKLGIDSLGECIMARSLSTQLTFDYVSEADMNRKMRSLVAAVPVSNALFANSPIEEGVADGTLSHRLRYWLRWDPARCGCLTPALSGSMTFDDYIDWAIQVPMIVAVVNGICQPMHGRTFASVLEHGFDNGTRPTFDNWRSHFSSIYTDIRLRNTIEIRSMDGLALEQVSGACAFWTGLVYHQPSLESLWKLFQNRRIEDYQKAQTEVCYKGLQAKYGKDSVRELALEMLKLAKEGLQARINAGLEQPIVLKYLDSIEEIAVSGRTLAERLIEQWKGEFAYSPAKYVEAYQVKRHIT</sequence>
<gene>
    <name evidence="6" type="ORF">VF08_32185</name>
</gene>
<dbReference type="Gene3D" id="3.30.590.20">
    <property type="match status" value="1"/>
</dbReference>
<dbReference type="SUPFAM" id="SSF55931">
    <property type="entry name" value="Glutamine synthetase/guanido kinase"/>
    <property type="match status" value="1"/>
</dbReference>
<comment type="caution">
    <text evidence="6">The sequence shown here is derived from an EMBL/GenBank/DDBJ whole genome shotgun (WGS) entry which is preliminary data.</text>
</comment>
<keyword evidence="3 5" id="KW-0067">ATP-binding</keyword>
<evidence type="ECO:0000313" key="6">
    <source>
        <dbReference type="EMBL" id="PHJ95397.1"/>
    </source>
</evidence>
<comment type="function">
    <text evidence="5">Catalyzes the synthesis of gamma-glutamylcysteine (gamma-GC).</text>
</comment>
<evidence type="ECO:0000313" key="7">
    <source>
        <dbReference type="Proteomes" id="UP000222310"/>
    </source>
</evidence>
<evidence type="ECO:0000256" key="5">
    <source>
        <dbReference type="PIRNR" id="PIRNR017901"/>
    </source>
</evidence>
<evidence type="ECO:0000256" key="2">
    <source>
        <dbReference type="ARBA" id="ARBA00022741"/>
    </source>
</evidence>
<evidence type="ECO:0000256" key="3">
    <source>
        <dbReference type="ARBA" id="ARBA00022840"/>
    </source>
</evidence>
<dbReference type="InterPro" id="IPR006336">
    <property type="entry name" value="GCS2"/>
</dbReference>